<name>A0A1M5WXC1_9BACT</name>
<evidence type="ECO:0000256" key="2">
    <source>
        <dbReference type="ARBA" id="ARBA00009774"/>
    </source>
</evidence>
<dbReference type="GO" id="GO:0016993">
    <property type="term" value="F:precorrin-8X methylmutase activity"/>
    <property type="evidence" value="ECO:0007669"/>
    <property type="project" value="InterPro"/>
</dbReference>
<keyword evidence="4" id="KW-0413">Isomerase</keyword>
<evidence type="ECO:0000313" key="7">
    <source>
        <dbReference type="Proteomes" id="UP000184139"/>
    </source>
</evidence>
<protein>
    <submittedName>
        <fullName evidence="6">Precorrin-8X methylmutase</fullName>
    </submittedName>
</protein>
<comment type="pathway">
    <text evidence="1">Cofactor biosynthesis; adenosylcobalamin biosynthesis.</text>
</comment>
<dbReference type="STRING" id="1121409.SAMN02745124_02593"/>
<keyword evidence="7" id="KW-1185">Reference proteome</keyword>
<gene>
    <name evidence="6" type="ORF">SAMN02745124_02593</name>
</gene>
<dbReference type="EMBL" id="FQXS01000015">
    <property type="protein sequence ID" value="SHH92052.1"/>
    <property type="molecule type" value="Genomic_DNA"/>
</dbReference>
<feature type="domain" description="Cobalamin biosynthesis precorrin-8X methylmutase CobH/CbiC" evidence="5">
    <location>
        <begin position="13"/>
        <end position="212"/>
    </location>
</feature>
<dbReference type="Proteomes" id="UP000184139">
    <property type="component" value="Unassembled WGS sequence"/>
</dbReference>
<reference evidence="6 7" key="1">
    <citation type="submission" date="2016-11" db="EMBL/GenBank/DDBJ databases">
        <authorList>
            <person name="Jaros S."/>
            <person name="Januszkiewicz K."/>
            <person name="Wedrychowicz H."/>
        </authorList>
    </citation>
    <scope>NUCLEOTIDE SEQUENCE [LARGE SCALE GENOMIC DNA]</scope>
    <source>
        <strain evidence="6 7">DSM 9705</strain>
    </source>
</reference>
<dbReference type="GO" id="GO:0009236">
    <property type="term" value="P:cobalamin biosynthetic process"/>
    <property type="evidence" value="ECO:0007669"/>
    <property type="project" value="UniProtKB-UniPathway"/>
</dbReference>
<comment type="similarity">
    <text evidence="2">Belongs to the CobH/CbiC family.</text>
</comment>
<evidence type="ECO:0000313" key="6">
    <source>
        <dbReference type="EMBL" id="SHH92052.1"/>
    </source>
</evidence>
<dbReference type="PANTHER" id="PTHR43588:SF1">
    <property type="entry name" value="COBALT-PRECORRIN-8 METHYLMUTASE"/>
    <property type="match status" value="1"/>
</dbReference>
<dbReference type="InterPro" id="IPR003722">
    <property type="entry name" value="Cbl_synth_CobH/CbiC"/>
</dbReference>
<dbReference type="Pfam" id="PF02570">
    <property type="entry name" value="CbiC"/>
    <property type="match status" value="1"/>
</dbReference>
<sequence length="220" mass="24129">MRGGMIRDVAPEDIERLSFAMIEEEFFDQTGLHPESFDRHTFRIIRRVIHASGDFSFARSLVFHERAIPAGIAAIRQGRAIVIDVSMGAAGINRGLVERFGGRVICRIGDPGIAEEARRNGQTRSETALRRTMADDPGIITVGNAPTALLTVMKMVERRQLRPELVVGVPVGFVNAAEAKALLRQQDYPFITNTGRTGGSSIAVAIVNALLHIAEIREEN</sequence>
<proteinExistence type="inferred from homology"/>
<evidence type="ECO:0000256" key="3">
    <source>
        <dbReference type="ARBA" id="ARBA00022573"/>
    </source>
</evidence>
<evidence type="ECO:0000256" key="4">
    <source>
        <dbReference type="ARBA" id="ARBA00023235"/>
    </source>
</evidence>
<accession>A0A1M5WXC1</accession>
<dbReference type="SUPFAM" id="SSF63965">
    <property type="entry name" value="Precorrin-8X methylmutase CbiC/CobH"/>
    <property type="match status" value="1"/>
</dbReference>
<dbReference type="AlphaFoldDB" id="A0A1M5WXC1"/>
<dbReference type="PANTHER" id="PTHR43588">
    <property type="entry name" value="COBALT-PRECORRIN-8 METHYLMUTASE"/>
    <property type="match status" value="1"/>
</dbReference>
<evidence type="ECO:0000259" key="5">
    <source>
        <dbReference type="Pfam" id="PF02570"/>
    </source>
</evidence>
<dbReference type="InterPro" id="IPR036588">
    <property type="entry name" value="CobH/CbiC_sf"/>
</dbReference>
<evidence type="ECO:0000256" key="1">
    <source>
        <dbReference type="ARBA" id="ARBA00004953"/>
    </source>
</evidence>
<dbReference type="Gene3D" id="3.40.50.10230">
    <property type="entry name" value="Cobalamin biosynthesis CobH/CbiC, precorrin-8X methylmutase"/>
    <property type="match status" value="1"/>
</dbReference>
<organism evidence="6 7">
    <name type="scientific">Desulfofustis glycolicus DSM 9705</name>
    <dbReference type="NCBI Taxonomy" id="1121409"/>
    <lineage>
        <taxon>Bacteria</taxon>
        <taxon>Pseudomonadati</taxon>
        <taxon>Thermodesulfobacteriota</taxon>
        <taxon>Desulfobulbia</taxon>
        <taxon>Desulfobulbales</taxon>
        <taxon>Desulfocapsaceae</taxon>
        <taxon>Desulfofustis</taxon>
    </lineage>
</organism>
<dbReference type="UniPathway" id="UPA00148"/>
<keyword evidence="3" id="KW-0169">Cobalamin biosynthesis</keyword>